<dbReference type="AlphaFoldDB" id="A0A6C1CEQ1"/>
<evidence type="ECO:0000313" key="1">
    <source>
        <dbReference type="EMBL" id="TGG86562.1"/>
    </source>
</evidence>
<name>A0A6C1CEQ1_9ACTN</name>
<dbReference type="InterPro" id="IPR019692">
    <property type="entry name" value="CFP-6_PH"/>
</dbReference>
<evidence type="ECO:0000313" key="2">
    <source>
        <dbReference type="Proteomes" id="UP000298111"/>
    </source>
</evidence>
<dbReference type="EMBL" id="RCIY01000040">
    <property type="protein sequence ID" value="TGG86562.1"/>
    <property type="molecule type" value="Genomic_DNA"/>
</dbReference>
<protein>
    <submittedName>
        <fullName evidence="1">PH domain-containing protein</fullName>
    </submittedName>
</protein>
<dbReference type="Pfam" id="PF10756">
    <property type="entry name" value="bPH_6"/>
    <property type="match status" value="1"/>
</dbReference>
<reference evidence="1 2" key="1">
    <citation type="submission" date="2018-10" db="EMBL/GenBank/DDBJ databases">
        <title>Isolation of pseudouridimycin from Streptomyces albus DSM 40763.</title>
        <authorList>
            <person name="Rosenqvist P."/>
            <person name="Metsae-Ketelae M."/>
            <person name="Virta P."/>
        </authorList>
    </citation>
    <scope>NUCLEOTIDE SEQUENCE [LARGE SCALE GENOMIC DNA]</scope>
    <source>
        <strain evidence="1 2">DSM 40763</strain>
    </source>
</reference>
<gene>
    <name evidence="1" type="ORF">D8771_07335</name>
</gene>
<accession>A0A6C1CEQ1</accession>
<dbReference type="Proteomes" id="UP000298111">
    <property type="component" value="Unassembled WGS sequence"/>
</dbReference>
<comment type="caution">
    <text evidence="1">The sequence shown here is derived from an EMBL/GenBank/DDBJ whole genome shotgun (WGS) entry which is preliminary data.</text>
</comment>
<proteinExistence type="predicted"/>
<organism evidence="1 2">
    <name type="scientific">Streptomyces albus</name>
    <dbReference type="NCBI Taxonomy" id="1888"/>
    <lineage>
        <taxon>Bacteria</taxon>
        <taxon>Bacillati</taxon>
        <taxon>Actinomycetota</taxon>
        <taxon>Actinomycetes</taxon>
        <taxon>Kitasatosporales</taxon>
        <taxon>Streptomycetaceae</taxon>
        <taxon>Streptomyces</taxon>
    </lineage>
</organism>
<sequence>MKAPRETVCLSAAALRRNWWWTGFLSLLFAGAAVATALNSPQSSRWWWVGGLGVTGLASVFYMINRGCGRTLLTERGMEFRTFLSRRHVPWADIVEIETRAHYTRGGSWWDLRVVRAQGRPLTIPGAFAQRLRDPEFQQKLATIHEHWSRASGVMRSPFPD</sequence>